<accession>A0A1W1ZBQ2</accession>
<protein>
    <submittedName>
        <fullName evidence="1">Phage Mu protein F like protein</fullName>
    </submittedName>
</protein>
<keyword evidence="2" id="KW-1185">Reference proteome</keyword>
<proteinExistence type="predicted"/>
<organism evidence="1 2">
    <name type="scientific">Pedobacter africanus</name>
    <dbReference type="NCBI Taxonomy" id="151894"/>
    <lineage>
        <taxon>Bacteria</taxon>
        <taxon>Pseudomonadati</taxon>
        <taxon>Bacteroidota</taxon>
        <taxon>Sphingobacteriia</taxon>
        <taxon>Sphingobacteriales</taxon>
        <taxon>Sphingobacteriaceae</taxon>
        <taxon>Pedobacter</taxon>
    </lineage>
</organism>
<dbReference type="Proteomes" id="UP000192756">
    <property type="component" value="Unassembled WGS sequence"/>
</dbReference>
<sequence length="269" mass="31062">MTNNEYRSQWLKWQGSYERYAYRVFKRSLSQSYAGLNVDNITYDNFRIQIPLNIQQKPIYEAYLLIYKRVGLTHGRRVGNGINREIKRFSYDLFSTKFLENIIEWVRDNCAVQIVSTTQTMAKRIQRLVEVALDEGLSVQKMQAYLRKKLDDPNFTKYQATRIARTVVGGAANHGAAVSADESGIMLDKVWISRKDNRTRRIPEDQFDHVQMDGVSVGQYEKFEVPSKLGIELLDNPCDPKGSAGDVINCRCAVAYRPRRDENGFVITR</sequence>
<evidence type="ECO:0000313" key="2">
    <source>
        <dbReference type="Proteomes" id="UP000192756"/>
    </source>
</evidence>
<dbReference type="AlphaFoldDB" id="A0A1W1ZBQ2"/>
<dbReference type="EMBL" id="FWXT01000001">
    <property type="protein sequence ID" value="SMC45843.1"/>
    <property type="molecule type" value="Genomic_DNA"/>
</dbReference>
<reference evidence="2" key="1">
    <citation type="submission" date="2017-04" db="EMBL/GenBank/DDBJ databases">
        <authorList>
            <person name="Varghese N."/>
            <person name="Submissions S."/>
        </authorList>
    </citation>
    <scope>NUCLEOTIDE SEQUENCE [LARGE SCALE GENOMIC DNA]</scope>
    <source>
        <strain evidence="2">DSM 12126</strain>
    </source>
</reference>
<dbReference type="STRING" id="151894.SAMN04488524_0574"/>
<gene>
    <name evidence="1" type="ORF">SAMN04488524_0574</name>
</gene>
<name>A0A1W1ZBQ2_9SPHI</name>
<dbReference type="RefSeq" id="WP_084236902.1">
    <property type="nucleotide sequence ID" value="NZ_FWXT01000001.1"/>
</dbReference>
<dbReference type="OrthoDB" id="952090at2"/>
<evidence type="ECO:0000313" key="1">
    <source>
        <dbReference type="EMBL" id="SMC45843.1"/>
    </source>
</evidence>